<evidence type="ECO:0000313" key="3">
    <source>
        <dbReference type="Proteomes" id="UP001500724"/>
    </source>
</evidence>
<comment type="caution">
    <text evidence="2">The sequence shown here is derived from an EMBL/GenBank/DDBJ whole genome shotgun (WGS) entry which is preliminary data.</text>
</comment>
<dbReference type="Proteomes" id="UP001500724">
    <property type="component" value="Unassembled WGS sequence"/>
</dbReference>
<evidence type="ECO:0000313" key="2">
    <source>
        <dbReference type="EMBL" id="GAA0656935.1"/>
    </source>
</evidence>
<organism evidence="2 3">
    <name type="scientific">Streptomyces thermocarboxydovorans</name>
    <dbReference type="NCBI Taxonomy" id="59298"/>
    <lineage>
        <taxon>Bacteria</taxon>
        <taxon>Bacillati</taxon>
        <taxon>Actinomycetota</taxon>
        <taxon>Actinomycetes</taxon>
        <taxon>Kitasatosporales</taxon>
        <taxon>Streptomycetaceae</taxon>
        <taxon>Streptomyces</taxon>
    </lineage>
</organism>
<protein>
    <submittedName>
        <fullName evidence="2">Uncharacterized protein</fullName>
    </submittedName>
</protein>
<sequence>MREPVPQPLQPGVAGTLPGIRAAVTVRATATATVTLIMTVTVIVAVMRVLLPVHAAHRGTGIRLQPQPSYTP</sequence>
<name>A0ABN1HKT6_9ACTN</name>
<proteinExistence type="predicted"/>
<dbReference type="EMBL" id="BAAAGU010000042">
    <property type="protein sequence ID" value="GAA0656935.1"/>
    <property type="molecule type" value="Genomic_DNA"/>
</dbReference>
<accession>A0ABN1HKT6</accession>
<keyword evidence="1" id="KW-0472">Membrane</keyword>
<keyword evidence="1" id="KW-0812">Transmembrane</keyword>
<dbReference type="RefSeq" id="WP_344003575.1">
    <property type="nucleotide sequence ID" value="NZ_BAAAGU010000042.1"/>
</dbReference>
<keyword evidence="1" id="KW-1133">Transmembrane helix</keyword>
<feature type="transmembrane region" description="Helical" evidence="1">
    <location>
        <begin position="28"/>
        <end position="51"/>
    </location>
</feature>
<evidence type="ECO:0000256" key="1">
    <source>
        <dbReference type="SAM" id="Phobius"/>
    </source>
</evidence>
<gene>
    <name evidence="2" type="ORF">GCM10009535_39900</name>
</gene>
<keyword evidence="3" id="KW-1185">Reference proteome</keyword>
<reference evidence="2 3" key="1">
    <citation type="journal article" date="2019" name="Int. J. Syst. Evol. Microbiol.">
        <title>The Global Catalogue of Microorganisms (GCM) 10K type strain sequencing project: providing services to taxonomists for standard genome sequencing and annotation.</title>
        <authorList>
            <consortium name="The Broad Institute Genomics Platform"/>
            <consortium name="The Broad Institute Genome Sequencing Center for Infectious Disease"/>
            <person name="Wu L."/>
            <person name="Ma J."/>
        </authorList>
    </citation>
    <scope>NUCLEOTIDE SEQUENCE [LARGE SCALE GENOMIC DNA]</scope>
    <source>
        <strain evidence="2 3">JCM 10367</strain>
    </source>
</reference>